<dbReference type="InterPro" id="IPR040079">
    <property type="entry name" value="Glutathione_S-Trfase"/>
</dbReference>
<evidence type="ECO:0000256" key="4">
    <source>
        <dbReference type="ARBA" id="ARBA00022679"/>
    </source>
</evidence>
<evidence type="ECO:0000256" key="6">
    <source>
        <dbReference type="ARBA" id="ARBA00047960"/>
    </source>
</evidence>
<keyword evidence="4" id="KW-0808">Transferase</keyword>
<dbReference type="InterPro" id="IPR036282">
    <property type="entry name" value="Glutathione-S-Trfase_C_sf"/>
</dbReference>
<evidence type="ECO:0000259" key="8">
    <source>
        <dbReference type="PROSITE" id="PS50405"/>
    </source>
</evidence>
<dbReference type="OrthoDB" id="2309723at2759"/>
<dbReference type="InterPro" id="IPR004046">
    <property type="entry name" value="GST_C"/>
</dbReference>
<dbReference type="Proteomes" id="UP001153620">
    <property type="component" value="Chromosome 3"/>
</dbReference>
<evidence type="ECO:0000259" key="7">
    <source>
        <dbReference type="PROSITE" id="PS50404"/>
    </source>
</evidence>
<dbReference type="FunFam" id="1.20.1050.10:FF:000007">
    <property type="entry name" value="Glutathione S-transferase 1-1"/>
    <property type="match status" value="1"/>
</dbReference>
<dbReference type="SFLD" id="SFLDS00019">
    <property type="entry name" value="Glutathione_Transferase_(cytos"/>
    <property type="match status" value="1"/>
</dbReference>
<sequence>MNLYYLDVSPPCRSVLLLGRILNLEFTLKTVNIQNGDHLKKEFLELNPTHTVPTLQITENNLVLWESRVILSYLASAYGKSEHEHLYPKDVEKRAIVDLYLQFDLSTLFQRTYEYFFPTILFGALLDEAKKAKLAEGLRFFEAMLSKDKKFCTSDDLTIADISLCITVSQIEAFEFDLYPYPKVRKWIVNCKNELQQYGYEEINSAPAEILASIFRSKLKYS</sequence>
<keyword evidence="10" id="KW-1185">Reference proteome</keyword>
<dbReference type="EMBL" id="OU895879">
    <property type="protein sequence ID" value="CAG9809030.1"/>
    <property type="molecule type" value="Genomic_DNA"/>
</dbReference>
<dbReference type="Gene3D" id="3.40.30.10">
    <property type="entry name" value="Glutaredoxin"/>
    <property type="match status" value="1"/>
</dbReference>
<organism evidence="9 10">
    <name type="scientific">Chironomus riparius</name>
    <dbReference type="NCBI Taxonomy" id="315576"/>
    <lineage>
        <taxon>Eukaryota</taxon>
        <taxon>Metazoa</taxon>
        <taxon>Ecdysozoa</taxon>
        <taxon>Arthropoda</taxon>
        <taxon>Hexapoda</taxon>
        <taxon>Insecta</taxon>
        <taxon>Pterygota</taxon>
        <taxon>Neoptera</taxon>
        <taxon>Endopterygota</taxon>
        <taxon>Diptera</taxon>
        <taxon>Nematocera</taxon>
        <taxon>Chironomoidea</taxon>
        <taxon>Chironomidae</taxon>
        <taxon>Chironominae</taxon>
        <taxon>Chironomus</taxon>
    </lineage>
</organism>
<dbReference type="PANTHER" id="PTHR43969">
    <property type="entry name" value="GLUTATHIONE S TRANSFERASE D10, ISOFORM A-RELATED"/>
    <property type="match status" value="1"/>
</dbReference>
<dbReference type="SUPFAM" id="SSF47616">
    <property type="entry name" value="GST C-terminal domain-like"/>
    <property type="match status" value="1"/>
</dbReference>
<dbReference type="PANTHER" id="PTHR43969:SF2">
    <property type="entry name" value="GLUTATHIONE S TRANSFERASE D11, ISOFORM B"/>
    <property type="match status" value="1"/>
</dbReference>
<comment type="catalytic activity">
    <reaction evidence="6">
        <text>RX + glutathione = an S-substituted glutathione + a halide anion + H(+)</text>
        <dbReference type="Rhea" id="RHEA:16437"/>
        <dbReference type="ChEBI" id="CHEBI:15378"/>
        <dbReference type="ChEBI" id="CHEBI:16042"/>
        <dbReference type="ChEBI" id="CHEBI:17792"/>
        <dbReference type="ChEBI" id="CHEBI:57925"/>
        <dbReference type="ChEBI" id="CHEBI:90779"/>
        <dbReference type="EC" id="2.5.1.18"/>
    </reaction>
</comment>
<feature type="domain" description="GST C-terminal" evidence="8">
    <location>
        <begin position="90"/>
        <end position="210"/>
    </location>
</feature>
<comment type="subunit">
    <text evidence="2">Homodimer.</text>
</comment>
<dbReference type="SFLD" id="SFLDG00358">
    <property type="entry name" value="Main_(cytGST)"/>
    <property type="match status" value="1"/>
</dbReference>
<evidence type="ECO:0000256" key="1">
    <source>
        <dbReference type="ARBA" id="ARBA00009899"/>
    </source>
</evidence>
<dbReference type="SFLD" id="SFLDG01153">
    <property type="entry name" value="Main.4:_Theta-like"/>
    <property type="match status" value="1"/>
</dbReference>
<dbReference type="Gene3D" id="1.20.1050.10">
    <property type="match status" value="1"/>
</dbReference>
<dbReference type="InterPro" id="IPR004045">
    <property type="entry name" value="Glutathione_S-Trfase_N"/>
</dbReference>
<feature type="domain" description="GST N-terminal" evidence="7">
    <location>
        <begin position="1"/>
        <end position="82"/>
    </location>
</feature>
<evidence type="ECO:0000256" key="3">
    <source>
        <dbReference type="ARBA" id="ARBA00012452"/>
    </source>
</evidence>
<dbReference type="EC" id="2.5.1.18" evidence="3"/>
<evidence type="ECO:0000256" key="5">
    <source>
        <dbReference type="ARBA" id="ARBA00041523"/>
    </source>
</evidence>
<evidence type="ECO:0000256" key="2">
    <source>
        <dbReference type="ARBA" id="ARBA00011738"/>
    </source>
</evidence>
<dbReference type="GO" id="GO:0006749">
    <property type="term" value="P:glutathione metabolic process"/>
    <property type="evidence" value="ECO:0007669"/>
    <property type="project" value="TreeGrafter"/>
</dbReference>
<dbReference type="AlphaFoldDB" id="A0A9N9WTW6"/>
<dbReference type="GO" id="GO:0004364">
    <property type="term" value="F:glutathione transferase activity"/>
    <property type="evidence" value="ECO:0007669"/>
    <property type="project" value="UniProtKB-EC"/>
</dbReference>
<gene>
    <name evidence="9" type="ORF">CHIRRI_LOCUS11862</name>
</gene>
<dbReference type="PROSITE" id="PS50405">
    <property type="entry name" value="GST_CTER"/>
    <property type="match status" value="1"/>
</dbReference>
<protein>
    <recommendedName>
        <fullName evidence="3">glutathione transferase</fullName>
        <ecNumber evidence="3">2.5.1.18</ecNumber>
    </recommendedName>
    <alternativeName>
        <fullName evidence="5">GST class-theta</fullName>
    </alternativeName>
</protein>
<proteinExistence type="inferred from homology"/>
<dbReference type="InterPro" id="IPR010987">
    <property type="entry name" value="Glutathione-S-Trfase_C-like"/>
</dbReference>
<name>A0A9N9WTW6_9DIPT</name>
<dbReference type="FunFam" id="3.40.30.10:FF:000034">
    <property type="entry name" value="glutathione S-transferase 1"/>
    <property type="match status" value="1"/>
</dbReference>
<dbReference type="SUPFAM" id="SSF52833">
    <property type="entry name" value="Thioredoxin-like"/>
    <property type="match status" value="1"/>
</dbReference>
<dbReference type="PROSITE" id="PS50404">
    <property type="entry name" value="GST_NTER"/>
    <property type="match status" value="1"/>
</dbReference>
<reference evidence="9" key="1">
    <citation type="submission" date="2022-01" db="EMBL/GenBank/DDBJ databases">
        <authorList>
            <person name="King R."/>
        </authorList>
    </citation>
    <scope>NUCLEOTIDE SEQUENCE</scope>
</reference>
<dbReference type="CDD" id="cd03045">
    <property type="entry name" value="GST_N_Delta_Epsilon"/>
    <property type="match status" value="1"/>
</dbReference>
<accession>A0A9N9WTW6</accession>
<comment type="similarity">
    <text evidence="1">Belongs to the GST superfamily. Theta family.</text>
</comment>
<dbReference type="Pfam" id="PF13409">
    <property type="entry name" value="GST_N_2"/>
    <property type="match status" value="1"/>
</dbReference>
<evidence type="ECO:0000313" key="10">
    <source>
        <dbReference type="Proteomes" id="UP001153620"/>
    </source>
</evidence>
<dbReference type="CDD" id="cd03177">
    <property type="entry name" value="GST_C_Delta_Epsilon"/>
    <property type="match status" value="1"/>
</dbReference>
<reference evidence="9" key="2">
    <citation type="submission" date="2022-10" db="EMBL/GenBank/DDBJ databases">
        <authorList>
            <consortium name="ENA_rothamsted_submissions"/>
            <consortium name="culmorum"/>
            <person name="King R."/>
        </authorList>
    </citation>
    <scope>NUCLEOTIDE SEQUENCE</scope>
</reference>
<dbReference type="InterPro" id="IPR036249">
    <property type="entry name" value="Thioredoxin-like_sf"/>
</dbReference>
<evidence type="ECO:0000313" key="9">
    <source>
        <dbReference type="EMBL" id="CAG9809030.1"/>
    </source>
</evidence>
<dbReference type="Pfam" id="PF00043">
    <property type="entry name" value="GST_C"/>
    <property type="match status" value="1"/>
</dbReference>